<evidence type="ECO:0000313" key="4">
    <source>
        <dbReference type="EMBL" id="PSU47778.1"/>
    </source>
</evidence>
<feature type="domain" description="Glycosyltransferase subfamily 4-like N-terminal" evidence="2">
    <location>
        <begin position="15"/>
        <end position="169"/>
    </location>
</feature>
<dbReference type="AlphaFoldDB" id="A0A2T3JFR7"/>
<evidence type="ECO:0000313" key="5">
    <source>
        <dbReference type="Proteomes" id="UP000241405"/>
    </source>
</evidence>
<evidence type="ECO:0000259" key="2">
    <source>
        <dbReference type="Pfam" id="PF13439"/>
    </source>
</evidence>
<keyword evidence="4" id="KW-0808">Transferase</keyword>
<evidence type="ECO:0000259" key="1">
    <source>
        <dbReference type="Pfam" id="PF00534"/>
    </source>
</evidence>
<comment type="caution">
    <text evidence="4">The sequence shown here is derived from an EMBL/GenBank/DDBJ whole genome shotgun (WGS) entry which is preliminary data.</text>
</comment>
<protein>
    <submittedName>
        <fullName evidence="4">Glycosyltransferase family 4 protein</fullName>
    </submittedName>
</protein>
<dbReference type="Gene3D" id="3.40.50.2000">
    <property type="entry name" value="Glycogen Phosphorylase B"/>
    <property type="match status" value="2"/>
</dbReference>
<dbReference type="EMBL" id="PYMP01000023">
    <property type="protein sequence ID" value="PSU47778.1"/>
    <property type="molecule type" value="Genomic_DNA"/>
</dbReference>
<dbReference type="InterPro" id="IPR028098">
    <property type="entry name" value="Glyco_trans_4-like_N"/>
</dbReference>
<evidence type="ECO:0000313" key="3">
    <source>
        <dbReference type="EMBL" id="PSU20045.1"/>
    </source>
</evidence>
<name>A0A2T3JFR7_PHOPO</name>
<proteinExistence type="predicted"/>
<evidence type="ECO:0000313" key="6">
    <source>
        <dbReference type="Proteomes" id="UP000241618"/>
    </source>
</evidence>
<dbReference type="EMBL" id="PYMO01000035">
    <property type="protein sequence ID" value="PSU20045.1"/>
    <property type="molecule type" value="Genomic_DNA"/>
</dbReference>
<dbReference type="PANTHER" id="PTHR12526">
    <property type="entry name" value="GLYCOSYLTRANSFERASE"/>
    <property type="match status" value="1"/>
</dbReference>
<dbReference type="InterPro" id="IPR001296">
    <property type="entry name" value="Glyco_trans_1"/>
</dbReference>
<dbReference type="Proteomes" id="UP000241405">
    <property type="component" value="Unassembled WGS sequence"/>
</dbReference>
<dbReference type="RefSeq" id="WP_107191831.1">
    <property type="nucleotide sequence ID" value="NZ_PYMN01000047.1"/>
</dbReference>
<sequence length="362" mass="41231">MKKIIFFSGSLNASGGTERVSTIIANQLSEKGYIIQFLSLYDGNDPFFPVNNEIKIDTLFDKKISFKKHYHKVVMKLRKYLQDNNVDILINIESMLALYSVPACIGINIRNICWEHFNFHVDLGLKLRKVARQVAALFCDDVVTLTETDKQFWISHTIHKAKITAIPNPASFELSKPRIAVKSKTVLAAGRLTYQKGFDLLLTAWALVIKSRQDWTLRIVGSGEEHDILRAQADSLGLNQFIQWIPHVCNMKEQYDDVDIYVMSSRFEGLPMVLLEAISTGLPLVSFDCKTGPKEIIDSSCGWLASDGDTTMLADKLLEAFNIFDDDDFYHQYSQSAINKCRLEFALEPILNRWVSLIDYEK</sequence>
<dbReference type="PANTHER" id="PTHR12526:SF630">
    <property type="entry name" value="GLYCOSYLTRANSFERASE"/>
    <property type="match status" value="1"/>
</dbReference>
<dbReference type="Pfam" id="PF00534">
    <property type="entry name" value="Glycos_transf_1"/>
    <property type="match status" value="1"/>
</dbReference>
<feature type="domain" description="Glycosyl transferase family 1" evidence="1">
    <location>
        <begin position="176"/>
        <end position="322"/>
    </location>
</feature>
<reference evidence="5 6" key="1">
    <citation type="submission" date="2018-03" db="EMBL/GenBank/DDBJ databases">
        <title>Whole genome sequencing of Histamine producing bacteria.</title>
        <authorList>
            <person name="Butler K."/>
        </authorList>
    </citation>
    <scope>NUCLEOTIDE SEQUENCE [LARGE SCALE GENOMIC DNA]</scope>
    <source>
        <strain evidence="4 6">FS-6.1</strain>
        <strain evidence="3 5">FS-6.2</strain>
    </source>
</reference>
<dbReference type="CDD" id="cd03820">
    <property type="entry name" value="GT4_AmsD-like"/>
    <property type="match status" value="1"/>
</dbReference>
<gene>
    <name evidence="4" type="ORF">C9J18_18310</name>
    <name evidence="3" type="ORF">CTM96_20290</name>
</gene>
<dbReference type="SUPFAM" id="SSF53756">
    <property type="entry name" value="UDP-Glycosyltransferase/glycogen phosphorylase"/>
    <property type="match status" value="1"/>
</dbReference>
<keyword evidence="5" id="KW-1185">Reference proteome</keyword>
<dbReference type="GO" id="GO:0016757">
    <property type="term" value="F:glycosyltransferase activity"/>
    <property type="evidence" value="ECO:0007669"/>
    <property type="project" value="UniProtKB-ARBA"/>
</dbReference>
<accession>A0A2T3JFR7</accession>
<organism evidence="4 6">
    <name type="scientific">Photobacterium phosphoreum</name>
    <dbReference type="NCBI Taxonomy" id="659"/>
    <lineage>
        <taxon>Bacteria</taxon>
        <taxon>Pseudomonadati</taxon>
        <taxon>Pseudomonadota</taxon>
        <taxon>Gammaproteobacteria</taxon>
        <taxon>Vibrionales</taxon>
        <taxon>Vibrionaceae</taxon>
        <taxon>Photobacterium</taxon>
    </lineage>
</organism>
<dbReference type="Proteomes" id="UP000241618">
    <property type="component" value="Unassembled WGS sequence"/>
</dbReference>
<dbReference type="Pfam" id="PF13439">
    <property type="entry name" value="Glyco_transf_4"/>
    <property type="match status" value="1"/>
</dbReference>